<dbReference type="NCBIfam" id="NF003242">
    <property type="entry name" value="PRK04200.1"/>
    <property type="match status" value="1"/>
</dbReference>
<dbReference type="GO" id="GO:0004619">
    <property type="term" value="F:phosphoglycerate mutase activity"/>
    <property type="evidence" value="ECO:0007669"/>
    <property type="project" value="UniProtKB-EC"/>
</dbReference>
<sequence>MKYFIIVPDGAGDEKIESLGGKTPLETANMPVINGLAAKGEVGMVQTIPEGVAPGSDAANLSVMGYDPAVYLTGRSPLEAASIGIDMSDTDVAFRTNIITLVDPETGKPADETTTTAYEDLIITDHSSGDITTEEADALIKAIQQELGSEKLRFYTGVSYRHCMIAKEGSTDYQLTPPHDVLGKPVGAHLPKGEGLVEGAAAQDAEFITELMKKSYEILRKHPVNQARKARGLNPANTAWIWGQGKKPSLSSFYDKYKITGTAISAVDLIKGIAICAGLDSVDVEGATGTIHTNYDGKAQAAIQEFKNGKDFVYMHLEGPDECSHQGDQPGKIKCMELIDEKIAKPVIDYLRDAGEAFRVLVVPDHRTPLCLRTHSSDPVPFVLYDSTGEQKQDRARAFNEDSGRMGKSFGSGYELADYFFEKF</sequence>
<dbReference type="CDD" id="cd16011">
    <property type="entry name" value="iPGM_like"/>
    <property type="match status" value="1"/>
</dbReference>
<keyword evidence="9" id="KW-1185">Reference proteome</keyword>
<dbReference type="Pfam" id="PF10143">
    <property type="entry name" value="PhosphMutase"/>
    <property type="match status" value="1"/>
</dbReference>
<dbReference type="PIRSF" id="PIRSF006392">
    <property type="entry name" value="IPGAM_arch"/>
    <property type="match status" value="1"/>
</dbReference>
<dbReference type="InterPro" id="IPR017850">
    <property type="entry name" value="Alkaline_phosphatase_core_sf"/>
</dbReference>
<dbReference type="GO" id="GO:0046872">
    <property type="term" value="F:metal ion binding"/>
    <property type="evidence" value="ECO:0007669"/>
    <property type="project" value="InterPro"/>
</dbReference>
<dbReference type="KEGG" id="amij:EQM06_01375"/>
<gene>
    <name evidence="8" type="ORF">EQM06_01375</name>
</gene>
<dbReference type="InterPro" id="IPR042253">
    <property type="entry name" value="Pglycerate_mutase_ApgM_sf"/>
</dbReference>
<evidence type="ECO:0000259" key="7">
    <source>
        <dbReference type="Pfam" id="PF01676"/>
    </source>
</evidence>
<dbReference type="SUPFAM" id="SSF53649">
    <property type="entry name" value="Alkaline phosphatase-like"/>
    <property type="match status" value="1"/>
</dbReference>
<dbReference type="AlphaFoldDB" id="A0A410PST8"/>
<proteinExistence type="inferred from homology"/>
<evidence type="ECO:0000256" key="1">
    <source>
        <dbReference type="ARBA" id="ARBA00000370"/>
    </source>
</evidence>
<dbReference type="PANTHER" id="PTHR31209:SF4">
    <property type="entry name" value="2,3-BISPHOSPHOGLYCERATE-INDEPENDENT PHOSPHOGLYCERATE MUTASE"/>
    <property type="match status" value="1"/>
</dbReference>
<reference evidence="8 9" key="1">
    <citation type="submission" date="2019-01" db="EMBL/GenBank/DDBJ databases">
        <title>Draft genomes of a novel of Aminipila strains.</title>
        <authorList>
            <person name="Ma S."/>
        </authorList>
    </citation>
    <scope>NUCLEOTIDE SEQUENCE [LARGE SCALE GENOMIC DNA]</scope>
    <source>
        <strain evidence="9">JN-39</strain>
    </source>
</reference>
<evidence type="ECO:0000313" key="9">
    <source>
        <dbReference type="Proteomes" id="UP000287601"/>
    </source>
</evidence>
<dbReference type="InterPro" id="IPR006124">
    <property type="entry name" value="Metalloenzyme"/>
</dbReference>
<feature type="domain" description="Metalloenzyme" evidence="7">
    <location>
        <begin position="1"/>
        <end position="391"/>
    </location>
</feature>
<evidence type="ECO:0000256" key="4">
    <source>
        <dbReference type="ARBA" id="ARBA00005524"/>
    </source>
</evidence>
<dbReference type="EC" id="5.4.2.12" evidence="8"/>
<protein>
    <submittedName>
        <fullName evidence="8">Cofactor-independent phosphoglycerate mutase</fullName>
        <ecNumber evidence="8">5.4.2.12</ecNumber>
    </submittedName>
</protein>
<evidence type="ECO:0000256" key="2">
    <source>
        <dbReference type="ARBA" id="ARBA00002315"/>
    </source>
</evidence>
<accession>A0A410PST8</accession>
<dbReference type="InterPro" id="IPR004456">
    <property type="entry name" value="Pglycerate_mutase_ApgM"/>
</dbReference>
<dbReference type="Proteomes" id="UP000287601">
    <property type="component" value="Chromosome"/>
</dbReference>
<evidence type="ECO:0000313" key="8">
    <source>
        <dbReference type="EMBL" id="QAT41984.1"/>
    </source>
</evidence>
<comment type="function">
    <text evidence="2">Catalyzes the interconversion of 2-phosphoglycerate and 3-phosphoglycerate.</text>
</comment>
<name>A0A410PST8_9FIRM</name>
<dbReference type="Pfam" id="PF01676">
    <property type="entry name" value="Metalloenzyme"/>
    <property type="match status" value="1"/>
</dbReference>
<comment type="catalytic activity">
    <reaction evidence="1">
        <text>(2R)-2-phosphoglycerate = (2R)-3-phosphoglycerate</text>
        <dbReference type="Rhea" id="RHEA:15901"/>
        <dbReference type="ChEBI" id="CHEBI:58272"/>
        <dbReference type="ChEBI" id="CHEBI:58289"/>
        <dbReference type="EC" id="5.4.2.12"/>
    </reaction>
</comment>
<dbReference type="NCBIfam" id="TIGR00306">
    <property type="entry name" value="apgM"/>
    <property type="match status" value="1"/>
</dbReference>
<dbReference type="GO" id="GO:0006096">
    <property type="term" value="P:glycolytic process"/>
    <property type="evidence" value="ECO:0007669"/>
    <property type="project" value="UniProtKB-KW"/>
</dbReference>
<evidence type="ECO:0000256" key="3">
    <source>
        <dbReference type="ARBA" id="ARBA00004921"/>
    </source>
</evidence>
<dbReference type="NCBIfam" id="TIGR02535">
    <property type="entry name" value="hyp_Hser_kinase"/>
    <property type="match status" value="1"/>
</dbReference>
<dbReference type="EMBL" id="CP035281">
    <property type="protein sequence ID" value="QAT41984.1"/>
    <property type="molecule type" value="Genomic_DNA"/>
</dbReference>
<dbReference type="RefSeq" id="WP_128744638.1">
    <property type="nucleotide sequence ID" value="NZ_CP035281.1"/>
</dbReference>
<dbReference type="PANTHER" id="PTHR31209">
    <property type="entry name" value="COFACTOR-INDEPENDENT PHOSPHOGLYCERATE MUTASE"/>
    <property type="match status" value="1"/>
</dbReference>
<comment type="pathway">
    <text evidence="3">Carbohydrate degradation.</text>
</comment>
<dbReference type="Gene3D" id="3.30.70.2130">
    <property type="entry name" value="Metalloenzyme domain"/>
    <property type="match status" value="1"/>
</dbReference>
<dbReference type="InterPro" id="IPR023665">
    <property type="entry name" value="ApgAM_prokaryotes"/>
</dbReference>
<keyword evidence="6 8" id="KW-0413">Isomerase</keyword>
<keyword evidence="5" id="KW-0324">Glycolysis</keyword>
<dbReference type="Gene3D" id="3.40.720.10">
    <property type="entry name" value="Alkaline Phosphatase, subunit A"/>
    <property type="match status" value="1"/>
</dbReference>
<comment type="similarity">
    <text evidence="4">Belongs to the BPG-independent phosphoglycerate mutase family. A-PGAM subfamily.</text>
</comment>
<organism evidence="8 9">
    <name type="scientific">Aminipila luticellarii</name>
    <dbReference type="NCBI Taxonomy" id="2507160"/>
    <lineage>
        <taxon>Bacteria</taxon>
        <taxon>Bacillati</taxon>
        <taxon>Bacillota</taxon>
        <taxon>Clostridia</taxon>
        <taxon>Peptostreptococcales</taxon>
        <taxon>Anaerovoracaceae</taxon>
        <taxon>Aminipila</taxon>
    </lineage>
</organism>
<evidence type="ECO:0000256" key="6">
    <source>
        <dbReference type="ARBA" id="ARBA00023235"/>
    </source>
</evidence>
<dbReference type="OrthoDB" id="9804453at2"/>
<evidence type="ECO:0000256" key="5">
    <source>
        <dbReference type="ARBA" id="ARBA00023152"/>
    </source>
</evidence>